<dbReference type="AlphaFoldDB" id="A0AAD3RRQ3"/>
<organism evidence="6 7">
    <name type="scientific">Cryptomeria japonica</name>
    <name type="common">Japanese cedar</name>
    <name type="synonym">Cupressus japonica</name>
    <dbReference type="NCBI Taxonomy" id="3369"/>
    <lineage>
        <taxon>Eukaryota</taxon>
        <taxon>Viridiplantae</taxon>
        <taxon>Streptophyta</taxon>
        <taxon>Embryophyta</taxon>
        <taxon>Tracheophyta</taxon>
        <taxon>Spermatophyta</taxon>
        <taxon>Pinopsida</taxon>
        <taxon>Pinidae</taxon>
        <taxon>Conifers II</taxon>
        <taxon>Cupressales</taxon>
        <taxon>Cupressaceae</taxon>
        <taxon>Cryptomeria</taxon>
    </lineage>
</organism>
<feature type="domain" description="Glycosyl hydrolase family 30 TIM-barrel" evidence="5">
    <location>
        <begin position="114"/>
        <end position="277"/>
    </location>
</feature>
<dbReference type="InterPro" id="IPR001139">
    <property type="entry name" value="Glyco_hydro_30"/>
</dbReference>
<sequence>MMPLIILTNLFLLISRILAQSDQSVCNQELLDRSFVTLCGPSLCEPLLEINQDGTRPQEWPKSKDEVVHIVSSRKGDRFKVHTYKALDTTEFYYEESHVNGSIFVDTQTRYQKILGFGSTLTDSSCRNIDHLPNDTRERLINDYFSTESGIGLNLVKVPIGSSKYSYTNYVLDQPDDNHIELSPYDIDHRIPLITDAIKAAGKFKNRFKILASSATAPPEHKDNNRLVHGGCLSKDKFENYASYLTGFLTAYKAQGLNIWALLVSESPVSVGQDKNINDSLDYNSMSMKPSEAAI</sequence>
<dbReference type="PANTHER" id="PTHR11069:SF23">
    <property type="entry name" value="LYSOSOMAL ACID GLUCOSYLCERAMIDASE"/>
    <property type="match status" value="1"/>
</dbReference>
<dbReference type="GO" id="GO:0016020">
    <property type="term" value="C:membrane"/>
    <property type="evidence" value="ECO:0007669"/>
    <property type="project" value="GOC"/>
</dbReference>
<dbReference type="GO" id="GO:0004348">
    <property type="term" value="F:glucosylceramidase activity"/>
    <property type="evidence" value="ECO:0007669"/>
    <property type="project" value="InterPro"/>
</dbReference>
<evidence type="ECO:0000313" key="6">
    <source>
        <dbReference type="EMBL" id="GLJ59456.1"/>
    </source>
</evidence>
<evidence type="ECO:0000256" key="3">
    <source>
        <dbReference type="ARBA" id="ARBA00022801"/>
    </source>
</evidence>
<dbReference type="InterPro" id="IPR033453">
    <property type="entry name" value="Glyco_hydro_30_TIM-barrel"/>
</dbReference>
<keyword evidence="2 4" id="KW-0732">Signal</keyword>
<dbReference type="PANTHER" id="PTHR11069">
    <property type="entry name" value="GLUCOSYLCERAMIDASE"/>
    <property type="match status" value="1"/>
</dbReference>
<proteinExistence type="inferred from homology"/>
<reference evidence="6" key="1">
    <citation type="submission" date="2022-12" db="EMBL/GenBank/DDBJ databases">
        <title>Chromosome-Level Genome Assembly of Japanese Cedar (Cryptomeriajaponica D. Don).</title>
        <authorList>
            <person name="Fujino T."/>
            <person name="Yamaguchi K."/>
            <person name="Yokoyama T."/>
            <person name="Hamanaka T."/>
            <person name="Harazono Y."/>
            <person name="Kamada H."/>
            <person name="Kobayashi W."/>
            <person name="Ujino-Ihara T."/>
            <person name="Uchiyama K."/>
            <person name="Matsumoto A."/>
            <person name="Izuno A."/>
            <person name="Tsumura Y."/>
            <person name="Toyoda A."/>
            <person name="Shigenobu S."/>
            <person name="Moriguchi Y."/>
            <person name="Ueno S."/>
            <person name="Kasahara M."/>
        </authorList>
    </citation>
    <scope>NUCLEOTIDE SEQUENCE</scope>
</reference>
<dbReference type="SUPFAM" id="SSF51445">
    <property type="entry name" value="(Trans)glycosidases"/>
    <property type="match status" value="1"/>
</dbReference>
<dbReference type="Proteomes" id="UP001234787">
    <property type="component" value="Unassembled WGS sequence"/>
</dbReference>
<feature type="chain" id="PRO_5042114755" description="Glycosyl hydrolase family 30 TIM-barrel domain-containing protein" evidence="4">
    <location>
        <begin position="20"/>
        <end position="295"/>
    </location>
</feature>
<evidence type="ECO:0000256" key="4">
    <source>
        <dbReference type="SAM" id="SignalP"/>
    </source>
</evidence>
<keyword evidence="7" id="KW-1185">Reference proteome</keyword>
<comment type="caution">
    <text evidence="6">The sequence shown here is derived from an EMBL/GenBank/DDBJ whole genome shotgun (WGS) entry which is preliminary data.</text>
</comment>
<comment type="similarity">
    <text evidence="1">Belongs to the glycosyl hydrolase 30 family.</text>
</comment>
<dbReference type="Pfam" id="PF02055">
    <property type="entry name" value="Glyco_hydro_30"/>
    <property type="match status" value="1"/>
</dbReference>
<dbReference type="Gene3D" id="3.20.20.80">
    <property type="entry name" value="Glycosidases"/>
    <property type="match status" value="1"/>
</dbReference>
<dbReference type="EMBL" id="BSEH01000946">
    <property type="protein sequence ID" value="GLJ59456.1"/>
    <property type="molecule type" value="Genomic_DNA"/>
</dbReference>
<feature type="signal peptide" evidence="4">
    <location>
        <begin position="1"/>
        <end position="19"/>
    </location>
</feature>
<dbReference type="GO" id="GO:0006680">
    <property type="term" value="P:glucosylceramide catabolic process"/>
    <property type="evidence" value="ECO:0007669"/>
    <property type="project" value="TreeGrafter"/>
</dbReference>
<evidence type="ECO:0000256" key="1">
    <source>
        <dbReference type="ARBA" id="ARBA00005382"/>
    </source>
</evidence>
<accession>A0AAD3RRQ3</accession>
<evidence type="ECO:0000256" key="2">
    <source>
        <dbReference type="ARBA" id="ARBA00022729"/>
    </source>
</evidence>
<evidence type="ECO:0000259" key="5">
    <source>
        <dbReference type="Pfam" id="PF02055"/>
    </source>
</evidence>
<protein>
    <recommendedName>
        <fullName evidence="5">Glycosyl hydrolase family 30 TIM-barrel domain-containing protein</fullName>
    </recommendedName>
</protein>
<name>A0AAD3RRQ3_CRYJA</name>
<keyword evidence="3" id="KW-0378">Hydrolase</keyword>
<evidence type="ECO:0000313" key="7">
    <source>
        <dbReference type="Proteomes" id="UP001234787"/>
    </source>
</evidence>
<gene>
    <name evidence="6" type="ORF">SUGI_1509280</name>
</gene>
<dbReference type="InterPro" id="IPR017853">
    <property type="entry name" value="GH"/>
</dbReference>